<sequence>MYTQKFNLLTGRKLSVCLTLLVIFTHFFANSQVLSGRILDEQKQPVPYATIYISESRQGTTSNTNGDFSFNLPTGTFHLTVRSMGYEKLEKTISLQTDSLFLPITLQTQNFELAEIKVFPGDEDPAYFIMRKAIAKAPYYRKNIKHYDADLYIKANFAFSNIPNLIKKQEVEDGRKFKDYFKENVTYVMESQNRITYDYPNQYNQQVISKKSSITGFDEPPVMGLMTASFYDERPNEVVSPLSVLALKHYNFVYEGFITSGDYDVFKIRVTPKRKSDELVEGFIYIVDRLWCIYNLDFSSSFEFFNYRIKQQFENLDNENWLPVSHNITGDFGMLGLRGNFYYGASVKYDSIVNNYSNIQYESTEIAAQTTADQDVREPGEKEEQLVSELNSLNAKEELSDADVKKVARLNRKILKEQYKDSTIVAPDYGSYRISENKDSLQTAIAWDTVRSIPLTQAEIESYQMADSLKLMEKAASTDSVSDNESTKRFFSRLLAGAYDISKDSTIRVSYDGLLSPVNFDFNAVDGYKYRQEFRIRFLVDSTKRIYLTPQLGYAFNREALFGSLNAQFVNFLAKGNQISLYAGKQSSDFKSGLLGISPVVNSLSSWFFGENYTRFYESEFVHLSFSQRFKKNFRYYAIVNMDHFYPLENNISFPLSDYKDFEPNIPGNLTADNPTLAEQKSFSYGLGLNFLKSQRKPWLEESPFLFVNDFYEFNLTYKQGVPDLFDSDSEFRRVDFSVHQQANISPSSGIDWQINAGHYFSNEQMHFSQYKHFSTAEIPVMMRPFTHRFQLINDYALSTNKSYLNVMTEYRSEYLLLRYLSIFNKRTWSESLHLNYLTTPEYNNYWEVGYSLNNLFFAGNVGVFAGFSESDFESVQVKLSISAFD</sequence>
<evidence type="ECO:0000313" key="1">
    <source>
        <dbReference type="EMBL" id="KJF42212.1"/>
    </source>
</evidence>
<gene>
    <name evidence="1" type="ORF">LH29_20670</name>
</gene>
<keyword evidence="2" id="KW-1185">Reference proteome</keyword>
<evidence type="ECO:0000313" key="2">
    <source>
        <dbReference type="Proteomes" id="UP000032544"/>
    </source>
</evidence>
<reference evidence="1 2" key="1">
    <citation type="submission" date="2014-09" db="EMBL/GenBank/DDBJ databases">
        <title>Draft Genome Sequence of Draconibacterium sp. JN14CK-3.</title>
        <authorList>
            <person name="Dong C."/>
            <person name="Lai Q."/>
            <person name="Shao Z."/>
        </authorList>
    </citation>
    <scope>NUCLEOTIDE SEQUENCE [LARGE SCALE GENOMIC DNA]</scope>
    <source>
        <strain evidence="1 2">JN14CK-3</strain>
    </source>
</reference>
<dbReference type="STRING" id="1544798.LH29_20670"/>
<dbReference type="SUPFAM" id="SSF49464">
    <property type="entry name" value="Carboxypeptidase regulatory domain-like"/>
    <property type="match status" value="1"/>
</dbReference>
<accession>A0A0D8J5Q0</accession>
<dbReference type="Pfam" id="PF13715">
    <property type="entry name" value="CarbopepD_reg_2"/>
    <property type="match status" value="1"/>
</dbReference>
<dbReference type="InterPro" id="IPR043741">
    <property type="entry name" value="DUF5686"/>
</dbReference>
<protein>
    <recommendedName>
        <fullName evidence="3">Carboxypeptidase-like regulatory domain-containing protein</fullName>
    </recommendedName>
</protein>
<name>A0A0D8J5Q0_9BACT</name>
<dbReference type="OrthoDB" id="983143at2"/>
<dbReference type="Gene3D" id="2.60.40.1120">
    <property type="entry name" value="Carboxypeptidase-like, regulatory domain"/>
    <property type="match status" value="1"/>
</dbReference>
<organism evidence="1 2">
    <name type="scientific">Draconibacterium sediminis</name>
    <dbReference type="NCBI Taxonomy" id="1544798"/>
    <lineage>
        <taxon>Bacteria</taxon>
        <taxon>Pseudomonadati</taxon>
        <taxon>Bacteroidota</taxon>
        <taxon>Bacteroidia</taxon>
        <taxon>Marinilabiliales</taxon>
        <taxon>Prolixibacteraceae</taxon>
        <taxon>Draconibacterium</taxon>
    </lineage>
</organism>
<comment type="caution">
    <text evidence="1">The sequence shown here is derived from an EMBL/GenBank/DDBJ whole genome shotgun (WGS) entry which is preliminary data.</text>
</comment>
<dbReference type="EMBL" id="JRHC01000006">
    <property type="protein sequence ID" value="KJF42212.1"/>
    <property type="molecule type" value="Genomic_DNA"/>
</dbReference>
<dbReference type="Proteomes" id="UP000032544">
    <property type="component" value="Unassembled WGS sequence"/>
</dbReference>
<dbReference type="Pfam" id="PF18939">
    <property type="entry name" value="DUF5686"/>
    <property type="match status" value="1"/>
</dbReference>
<evidence type="ECO:0008006" key="3">
    <source>
        <dbReference type="Google" id="ProtNLM"/>
    </source>
</evidence>
<dbReference type="AlphaFoldDB" id="A0A0D8J5Q0"/>
<dbReference type="PATRIC" id="fig|1544798.3.peg.4310"/>
<dbReference type="InterPro" id="IPR008969">
    <property type="entry name" value="CarboxyPept-like_regulatory"/>
</dbReference>
<proteinExistence type="predicted"/>
<dbReference type="RefSeq" id="WP_045032998.1">
    <property type="nucleotide sequence ID" value="NZ_JRHC01000006.1"/>
</dbReference>